<dbReference type="Pfam" id="PF25117">
    <property type="entry name" value="Agd3_C"/>
    <property type="match status" value="1"/>
</dbReference>
<evidence type="ECO:0000313" key="5">
    <source>
        <dbReference type="EMBL" id="KAF2430084.1"/>
    </source>
</evidence>
<organism evidence="5 6">
    <name type="scientific">Tothia fuscella</name>
    <dbReference type="NCBI Taxonomy" id="1048955"/>
    <lineage>
        <taxon>Eukaryota</taxon>
        <taxon>Fungi</taxon>
        <taxon>Dikarya</taxon>
        <taxon>Ascomycota</taxon>
        <taxon>Pezizomycotina</taxon>
        <taxon>Dothideomycetes</taxon>
        <taxon>Pleosporomycetidae</taxon>
        <taxon>Venturiales</taxon>
        <taxon>Cylindrosympodiaceae</taxon>
        <taxon>Tothia</taxon>
    </lineage>
</organism>
<keyword evidence="1" id="KW-0732">Signal</keyword>
<dbReference type="InterPro" id="IPR056827">
    <property type="entry name" value="CBM87_Agd3"/>
</dbReference>
<evidence type="ECO:0000256" key="1">
    <source>
        <dbReference type="SAM" id="SignalP"/>
    </source>
</evidence>
<evidence type="ECO:0000259" key="2">
    <source>
        <dbReference type="Pfam" id="PF25115"/>
    </source>
</evidence>
<feature type="domain" description="Agd3 CBM87" evidence="3">
    <location>
        <begin position="33"/>
        <end position="249"/>
    </location>
</feature>
<evidence type="ECO:0000259" key="4">
    <source>
        <dbReference type="Pfam" id="PF25117"/>
    </source>
</evidence>
<feature type="signal peptide" evidence="1">
    <location>
        <begin position="1"/>
        <end position="28"/>
    </location>
</feature>
<reference evidence="5" key="1">
    <citation type="journal article" date="2020" name="Stud. Mycol.">
        <title>101 Dothideomycetes genomes: a test case for predicting lifestyles and emergence of pathogens.</title>
        <authorList>
            <person name="Haridas S."/>
            <person name="Albert R."/>
            <person name="Binder M."/>
            <person name="Bloem J."/>
            <person name="Labutti K."/>
            <person name="Salamov A."/>
            <person name="Andreopoulos B."/>
            <person name="Baker S."/>
            <person name="Barry K."/>
            <person name="Bills G."/>
            <person name="Bluhm B."/>
            <person name="Cannon C."/>
            <person name="Castanera R."/>
            <person name="Culley D."/>
            <person name="Daum C."/>
            <person name="Ezra D."/>
            <person name="Gonzalez J."/>
            <person name="Henrissat B."/>
            <person name="Kuo A."/>
            <person name="Liang C."/>
            <person name="Lipzen A."/>
            <person name="Lutzoni F."/>
            <person name="Magnuson J."/>
            <person name="Mondo S."/>
            <person name="Nolan M."/>
            <person name="Ohm R."/>
            <person name="Pangilinan J."/>
            <person name="Park H.-J."/>
            <person name="Ramirez L."/>
            <person name="Alfaro M."/>
            <person name="Sun H."/>
            <person name="Tritt A."/>
            <person name="Yoshinaga Y."/>
            <person name="Zwiers L.-H."/>
            <person name="Turgeon B."/>
            <person name="Goodwin S."/>
            <person name="Spatafora J."/>
            <person name="Crous P."/>
            <person name="Grigoriev I."/>
        </authorList>
    </citation>
    <scope>NUCLEOTIDE SEQUENCE</scope>
    <source>
        <strain evidence="5">CBS 130266</strain>
    </source>
</reference>
<dbReference type="Pfam" id="PF25116">
    <property type="entry name" value="CBM87_Agd3"/>
    <property type="match status" value="1"/>
</dbReference>
<evidence type="ECO:0000259" key="3">
    <source>
        <dbReference type="Pfam" id="PF25116"/>
    </source>
</evidence>
<dbReference type="InterPro" id="IPR056825">
    <property type="entry name" value="Agd3_C"/>
</dbReference>
<accession>A0A9P4TX85</accession>
<feature type="domain" description="Agd3 C-terminal" evidence="4">
    <location>
        <begin position="634"/>
        <end position="698"/>
    </location>
</feature>
<dbReference type="Proteomes" id="UP000800235">
    <property type="component" value="Unassembled WGS sequence"/>
</dbReference>
<protein>
    <submittedName>
        <fullName evidence="5">Extracellular serine-rich protein</fullName>
    </submittedName>
</protein>
<keyword evidence="6" id="KW-1185">Reference proteome</keyword>
<comment type="caution">
    <text evidence="5">The sequence shown here is derived from an EMBL/GenBank/DDBJ whole genome shotgun (WGS) entry which is preliminary data.</text>
</comment>
<feature type="domain" description="Agd3 deacetylase" evidence="2">
    <location>
        <begin position="263"/>
        <end position="627"/>
    </location>
</feature>
<dbReference type="PANTHER" id="PTHR31002">
    <property type="entry name" value="SERIPAUPERIN"/>
    <property type="match status" value="1"/>
</dbReference>
<sequence>MASSSPFFRSFGLCILAIVFGLFSLASAAPLAKATVLIIARDDASARSAHSGLQGYGIPYRVLIVPKAGAQLPALNSSVTQGNFGGIVVVSDVSYDYQQPPNPFRSALTDTQWQQLYDYQKAFHIRMIRLDVHPEGQFGVQPFANGTGCCGPDVTQLVSISNNTGFPTAQIKINAGLSTEGLWHVPARVIDPKIAWEFAQFSVAGPWLEPSTAGVINDIGGRQQMVFFIGWGTDWSSTSTFLQHSWVHWMTRGLYVGFRRFYFSTQIDDVFLVTDLYEPQGSTFRIRPADLEHHIGWMRELNSLLPRGSNYMLELGHNGNGDIEAAVALSTSGQCNPIEAIEYADQIDTVLEFQKIPGTGTDIWPPSPVTYQWTIPCENLDPLYRWFKTPAKRDAFMHLSHTFTHAALNNATYSDVSKEISFNRVWLQHSGISSARYYSTNGLIPPAITGLHNADAIKAWMDNGIKFVVGDNTRNPLLNNQNGWWPLVSSQKANGYGGLVIIPRWATTIYYNCDLPDCTLHEWINTSGGSGDFQHLLDDARNRNTWHLLGLHWDPFMFHQANLRVADVPETNVNGVSRKLSLVETWTEVVLQEMVRLTNWPVITAKHDELGQAFLDRMARDQCSPFLTWNYSNDGLSVESVTVTTATGNKCNVAIPVTVPGGVRAIPNGATKEQIGADPLTIWTKLNGQPQTIQLNPPLRLV</sequence>
<gene>
    <name evidence="5" type="ORF">EJ08DRAFT_250452</name>
</gene>
<dbReference type="AlphaFoldDB" id="A0A9P4TX85"/>
<evidence type="ECO:0000313" key="6">
    <source>
        <dbReference type="Proteomes" id="UP000800235"/>
    </source>
</evidence>
<dbReference type="PANTHER" id="PTHR31002:SF34">
    <property type="entry name" value="CELL WALL PROTEIN CWP1-RELATED"/>
    <property type="match status" value="1"/>
</dbReference>
<dbReference type="EMBL" id="MU007041">
    <property type="protein sequence ID" value="KAF2430084.1"/>
    <property type="molecule type" value="Genomic_DNA"/>
</dbReference>
<feature type="chain" id="PRO_5040340406" evidence="1">
    <location>
        <begin position="29"/>
        <end position="702"/>
    </location>
</feature>
<dbReference type="OrthoDB" id="2113314at2759"/>
<dbReference type="Pfam" id="PF25115">
    <property type="entry name" value="Agd3_CE"/>
    <property type="match status" value="1"/>
</dbReference>
<dbReference type="InterPro" id="IPR050788">
    <property type="entry name" value="Yeast_SRP1/TIP1_CWP"/>
</dbReference>
<dbReference type="InterPro" id="IPR056826">
    <property type="entry name" value="Agd3_CE"/>
</dbReference>
<proteinExistence type="predicted"/>
<name>A0A9P4TX85_9PEZI</name>